<sequence>MTKKRRNNGHSKKGCGHMQPIDSTNCSCCMLKNKVIKMFMIHNILEVRDISGASVFDFFVLLKLHMKLHYCASCVIPSQVMRSWFHKVQKDSTTHPPSELLVLSPTPSKAHVKIYLLINIPKPIRGKQNGWSRLKQRTTTKAQI</sequence>
<dbReference type="PANTHER" id="PTHR12538">
    <property type="entry name" value="40S RIBOSOMAL PROTEIN S26"/>
    <property type="match status" value="1"/>
</dbReference>
<reference evidence="5" key="3">
    <citation type="submission" date="2025-09" db="UniProtKB">
        <authorList>
            <consortium name="Ensembl"/>
        </authorList>
    </citation>
    <scope>IDENTIFICATION</scope>
</reference>
<evidence type="ECO:0000313" key="5">
    <source>
        <dbReference type="Ensembl" id="ENSSHAP00000009778.2"/>
    </source>
</evidence>
<name>G3W2X3_SARHA</name>
<dbReference type="KEGG" id="shr:100914686"/>
<protein>
    <recommendedName>
        <fullName evidence="4">40S ribosomal protein S26</fullName>
    </recommendedName>
</protein>
<dbReference type="GeneID" id="100914686"/>
<dbReference type="GO" id="GO:0003729">
    <property type="term" value="F:mRNA binding"/>
    <property type="evidence" value="ECO:0007669"/>
    <property type="project" value="TreeGrafter"/>
</dbReference>
<dbReference type="Pfam" id="PF01283">
    <property type="entry name" value="Ribosomal_S26e"/>
    <property type="match status" value="1"/>
</dbReference>
<dbReference type="GO" id="GO:0022627">
    <property type="term" value="C:cytosolic small ribosomal subunit"/>
    <property type="evidence" value="ECO:0007669"/>
    <property type="project" value="TreeGrafter"/>
</dbReference>
<reference evidence="5" key="2">
    <citation type="submission" date="2025-08" db="UniProtKB">
        <authorList>
            <consortium name="Ensembl"/>
        </authorList>
    </citation>
    <scope>IDENTIFICATION</scope>
</reference>
<dbReference type="GO" id="GO:0003735">
    <property type="term" value="F:structural constituent of ribosome"/>
    <property type="evidence" value="ECO:0007669"/>
    <property type="project" value="InterPro"/>
</dbReference>
<accession>G3W2X3</accession>
<dbReference type="Proteomes" id="UP000007648">
    <property type="component" value="Unassembled WGS sequence"/>
</dbReference>
<dbReference type="GO" id="GO:0006412">
    <property type="term" value="P:translation"/>
    <property type="evidence" value="ECO:0007669"/>
    <property type="project" value="InterPro"/>
</dbReference>
<evidence type="ECO:0000256" key="4">
    <source>
        <dbReference type="RuleBase" id="RU363128"/>
    </source>
</evidence>
<dbReference type="InParanoid" id="G3W2X3"/>
<evidence type="ECO:0000256" key="3">
    <source>
        <dbReference type="ARBA" id="ARBA00023274"/>
    </source>
</evidence>
<keyword evidence="2 4" id="KW-0689">Ribosomal protein</keyword>
<dbReference type="RefSeq" id="XP_012395725.1">
    <property type="nucleotide sequence ID" value="XM_012540271.1"/>
</dbReference>
<dbReference type="InterPro" id="IPR000892">
    <property type="entry name" value="Ribosomal_eS26"/>
</dbReference>
<evidence type="ECO:0000313" key="6">
    <source>
        <dbReference type="Proteomes" id="UP000007648"/>
    </source>
</evidence>
<gene>
    <name evidence="5" type="primary">LOC100914686</name>
</gene>
<dbReference type="AlphaFoldDB" id="G3W2X3"/>
<reference evidence="5 6" key="1">
    <citation type="journal article" date="2011" name="Proc. Natl. Acad. Sci. U.S.A.">
        <title>Genetic diversity and population structure of the endangered marsupial Sarcophilus harrisii (Tasmanian devil).</title>
        <authorList>
            <person name="Miller W."/>
            <person name="Hayes V.M."/>
            <person name="Ratan A."/>
            <person name="Petersen D.C."/>
            <person name="Wittekindt N.E."/>
            <person name="Miller J."/>
            <person name="Walenz B."/>
            <person name="Knight J."/>
            <person name="Qi J."/>
            <person name="Zhao F."/>
            <person name="Wang Q."/>
            <person name="Bedoya-Reina O.C."/>
            <person name="Katiyar N."/>
            <person name="Tomsho L.P."/>
            <person name="Kasson L.M."/>
            <person name="Hardie R.A."/>
            <person name="Woodbridge P."/>
            <person name="Tindall E.A."/>
            <person name="Bertelsen M.F."/>
            <person name="Dixon D."/>
            <person name="Pyecroft S."/>
            <person name="Helgen K.M."/>
            <person name="Lesk A.M."/>
            <person name="Pringle T.H."/>
            <person name="Patterson N."/>
            <person name="Zhang Y."/>
            <person name="Kreiss A."/>
            <person name="Woods G.M."/>
            <person name="Jones M.E."/>
            <person name="Schuster S.C."/>
        </authorList>
    </citation>
    <scope>NUCLEOTIDE SEQUENCE [LARGE SCALE GENOMIC DNA]</scope>
</reference>
<evidence type="ECO:0000256" key="1">
    <source>
        <dbReference type="ARBA" id="ARBA00008596"/>
    </source>
</evidence>
<keyword evidence="3 4" id="KW-0687">Ribonucleoprotein</keyword>
<proteinExistence type="inferred from homology"/>
<dbReference type="FunCoup" id="G3W2X3">
    <property type="interactions" value="1298"/>
</dbReference>
<dbReference type="STRING" id="9305.ENSSHAP00000009778"/>
<comment type="similarity">
    <text evidence="1 4">Belongs to the eukaryotic ribosomal protein eS26 family.</text>
</comment>
<keyword evidence="6" id="KW-1185">Reference proteome</keyword>
<dbReference type="eggNOG" id="KOG1768">
    <property type="taxonomic scope" value="Eukaryota"/>
</dbReference>
<evidence type="ECO:0000256" key="2">
    <source>
        <dbReference type="ARBA" id="ARBA00022980"/>
    </source>
</evidence>
<organism evidence="5 6">
    <name type="scientific">Sarcophilus harrisii</name>
    <name type="common">Tasmanian devil</name>
    <name type="synonym">Sarcophilus laniarius</name>
    <dbReference type="NCBI Taxonomy" id="9305"/>
    <lineage>
        <taxon>Eukaryota</taxon>
        <taxon>Metazoa</taxon>
        <taxon>Chordata</taxon>
        <taxon>Craniata</taxon>
        <taxon>Vertebrata</taxon>
        <taxon>Euteleostomi</taxon>
        <taxon>Mammalia</taxon>
        <taxon>Metatheria</taxon>
        <taxon>Dasyuromorphia</taxon>
        <taxon>Dasyuridae</taxon>
        <taxon>Sarcophilus</taxon>
    </lineage>
</organism>
<dbReference type="PANTHER" id="PTHR12538:SF0">
    <property type="entry name" value="40S RIBOSOMAL PROTEIN S26"/>
    <property type="match status" value="1"/>
</dbReference>
<dbReference type="Gene3D" id="3.30.1740.20">
    <property type="entry name" value="Ribosomal protein S26e"/>
    <property type="match status" value="1"/>
</dbReference>
<dbReference type="GeneTree" id="ENSGT00390000002517"/>
<dbReference type="HOGENOM" id="CLU_129451_0_1_1"/>
<dbReference type="Ensembl" id="ENSSHAT00000009864.2">
    <property type="protein sequence ID" value="ENSSHAP00000009778.2"/>
    <property type="gene ID" value="ENSSHAG00000008463.2"/>
</dbReference>
<dbReference type="InterPro" id="IPR038551">
    <property type="entry name" value="Ribosomal_eS26_sf"/>
</dbReference>